<feature type="domain" description="C2H2-type" evidence="6">
    <location>
        <begin position="159"/>
        <end position="186"/>
    </location>
</feature>
<protein>
    <recommendedName>
        <fullName evidence="6">C2H2-type domain-containing protein</fullName>
    </recommendedName>
</protein>
<feature type="domain" description="C2H2-type" evidence="6">
    <location>
        <begin position="74"/>
        <end position="102"/>
    </location>
</feature>
<dbReference type="PROSITE" id="PS50157">
    <property type="entry name" value="ZINC_FINGER_C2H2_2"/>
    <property type="match status" value="6"/>
</dbReference>
<feature type="domain" description="C2H2-type" evidence="6">
    <location>
        <begin position="132"/>
        <end position="159"/>
    </location>
</feature>
<evidence type="ECO:0000313" key="7">
    <source>
        <dbReference type="EMBL" id="KAJ4440485.1"/>
    </source>
</evidence>
<dbReference type="Pfam" id="PF12874">
    <property type="entry name" value="zf-met"/>
    <property type="match status" value="1"/>
</dbReference>
<dbReference type="SUPFAM" id="SSF57667">
    <property type="entry name" value="beta-beta-alpha zinc fingers"/>
    <property type="match status" value="4"/>
</dbReference>
<evidence type="ECO:0000256" key="4">
    <source>
        <dbReference type="ARBA" id="ARBA00022833"/>
    </source>
</evidence>
<reference evidence="7 8" key="1">
    <citation type="journal article" date="2022" name="Allergy">
        <title>Genome assembly and annotation of Periplaneta americana reveal a comprehensive cockroach allergen profile.</title>
        <authorList>
            <person name="Wang L."/>
            <person name="Xiong Q."/>
            <person name="Saelim N."/>
            <person name="Wang L."/>
            <person name="Nong W."/>
            <person name="Wan A.T."/>
            <person name="Shi M."/>
            <person name="Liu X."/>
            <person name="Cao Q."/>
            <person name="Hui J.H.L."/>
            <person name="Sookrung N."/>
            <person name="Leung T.F."/>
            <person name="Tungtrongchitr A."/>
            <person name="Tsui S.K.W."/>
        </authorList>
    </citation>
    <scope>NUCLEOTIDE SEQUENCE [LARGE SCALE GENOMIC DNA]</scope>
    <source>
        <strain evidence="7">PWHHKU_190912</strain>
    </source>
</reference>
<dbReference type="Proteomes" id="UP001148838">
    <property type="component" value="Unassembled WGS sequence"/>
</dbReference>
<dbReference type="InterPro" id="IPR013087">
    <property type="entry name" value="Znf_C2H2_type"/>
</dbReference>
<dbReference type="PANTHER" id="PTHR24379:SF121">
    <property type="entry name" value="C2H2-TYPE DOMAIN-CONTAINING PROTEIN"/>
    <property type="match status" value="1"/>
</dbReference>
<evidence type="ECO:0000256" key="5">
    <source>
        <dbReference type="PROSITE-ProRule" id="PRU00042"/>
    </source>
</evidence>
<evidence type="ECO:0000256" key="1">
    <source>
        <dbReference type="ARBA" id="ARBA00022723"/>
    </source>
</evidence>
<dbReference type="Pfam" id="PF00096">
    <property type="entry name" value="zf-C2H2"/>
    <property type="match status" value="2"/>
</dbReference>
<dbReference type="InterPro" id="IPR036236">
    <property type="entry name" value="Znf_C2H2_sf"/>
</dbReference>
<keyword evidence="2" id="KW-0677">Repeat</keyword>
<proteinExistence type="predicted"/>
<gene>
    <name evidence="7" type="ORF">ANN_08626</name>
</gene>
<feature type="domain" description="C2H2-type" evidence="6">
    <location>
        <begin position="460"/>
        <end position="488"/>
    </location>
</feature>
<dbReference type="Gene3D" id="3.30.160.60">
    <property type="entry name" value="Classic Zinc Finger"/>
    <property type="match status" value="5"/>
</dbReference>
<dbReference type="EMBL" id="JAJSOF020000017">
    <property type="protein sequence ID" value="KAJ4440485.1"/>
    <property type="molecule type" value="Genomic_DNA"/>
</dbReference>
<evidence type="ECO:0000256" key="3">
    <source>
        <dbReference type="ARBA" id="ARBA00022771"/>
    </source>
</evidence>
<feature type="domain" description="C2H2-type" evidence="6">
    <location>
        <begin position="42"/>
        <end position="70"/>
    </location>
</feature>
<keyword evidence="8" id="KW-1185">Reference proteome</keyword>
<evidence type="ECO:0000256" key="2">
    <source>
        <dbReference type="ARBA" id="ARBA00022737"/>
    </source>
</evidence>
<dbReference type="PROSITE" id="PS00028">
    <property type="entry name" value="ZINC_FINGER_C2H2_1"/>
    <property type="match status" value="6"/>
</dbReference>
<evidence type="ECO:0000313" key="8">
    <source>
        <dbReference type="Proteomes" id="UP001148838"/>
    </source>
</evidence>
<comment type="caution">
    <text evidence="7">The sequence shown here is derived from an EMBL/GenBank/DDBJ whole genome shotgun (WGS) entry which is preliminary data.</text>
</comment>
<keyword evidence="4" id="KW-0862">Zinc</keyword>
<sequence length="497" mass="58134">MKETEAGRSDKARCRHCGKELASELTYQKHMVRHIPDQERPFKCEHCYKGFATKSELQSHNDRIHQPKDESLASICDLCGKKLANPATLISHKKYVHEKVRHAMCHICPKTFTNRRALKEHLYTHGEINEKIQCDVCEKWLKNHTTLRSHMQCHSNKLFSCPHCDKVYNMLKSLRFHLQTHSDVRPHKCLVCGKTFKQVEKFKYLGATVKNINDTWEEIKNRINMGNACYYSVEKLLSSSLLSKNLKVRIYKTVILPVVLYGCETWTLTLREEHRLRMFENKVLRKIFGAKRHEVTGEWRKLHNTELHALYFSRDIIRNIKSRRLRWAGHVARMGESINAYRVLVGRPERKRPLGRPRRRWKDNIKMDLREVGYDDREWINLAQVRGLCEGSNEPLGSLKASKEHNGEFRICSLCKWLAKQSWAVSSLKAATAVFRGACGITSGFKIRTHVVQHTGEKPYQCPHCLRTFASSGNYYSHKKRMHSKEREIKLREMSSL</sequence>
<dbReference type="SMART" id="SM00355">
    <property type="entry name" value="ZnF_C2H2"/>
    <property type="match status" value="7"/>
</dbReference>
<feature type="domain" description="C2H2-type" evidence="6">
    <location>
        <begin position="103"/>
        <end position="130"/>
    </location>
</feature>
<dbReference type="PANTHER" id="PTHR24379">
    <property type="entry name" value="KRAB AND ZINC FINGER DOMAIN-CONTAINING"/>
    <property type="match status" value="1"/>
</dbReference>
<organism evidence="7 8">
    <name type="scientific">Periplaneta americana</name>
    <name type="common">American cockroach</name>
    <name type="synonym">Blatta americana</name>
    <dbReference type="NCBI Taxonomy" id="6978"/>
    <lineage>
        <taxon>Eukaryota</taxon>
        <taxon>Metazoa</taxon>
        <taxon>Ecdysozoa</taxon>
        <taxon>Arthropoda</taxon>
        <taxon>Hexapoda</taxon>
        <taxon>Insecta</taxon>
        <taxon>Pterygota</taxon>
        <taxon>Neoptera</taxon>
        <taxon>Polyneoptera</taxon>
        <taxon>Dictyoptera</taxon>
        <taxon>Blattodea</taxon>
        <taxon>Blattoidea</taxon>
        <taxon>Blattidae</taxon>
        <taxon>Blattinae</taxon>
        <taxon>Periplaneta</taxon>
    </lineage>
</organism>
<name>A0ABQ8T1X3_PERAM</name>
<keyword evidence="1" id="KW-0479">Metal-binding</keyword>
<accession>A0ABQ8T1X3</accession>
<evidence type="ECO:0000259" key="6">
    <source>
        <dbReference type="PROSITE" id="PS50157"/>
    </source>
</evidence>
<keyword evidence="3 5" id="KW-0863">Zinc-finger</keyword>